<dbReference type="EMBL" id="JADBEL010000008">
    <property type="protein sequence ID" value="MBE1554802.1"/>
    <property type="molecule type" value="Genomic_DNA"/>
</dbReference>
<proteinExistence type="predicted"/>
<reference evidence="1" key="1">
    <citation type="submission" date="2020-10" db="EMBL/GenBank/DDBJ databases">
        <title>Genomic Encyclopedia of Type Strains, Phase IV (KMG-IV): sequencing the most valuable type-strain genomes for metagenomic binning, comparative biology and taxonomic classification.</title>
        <authorList>
            <person name="Goeker M."/>
        </authorList>
    </citation>
    <scope>NUCLEOTIDE SEQUENCE</scope>
    <source>
        <strain evidence="1">DSM 13886</strain>
    </source>
</reference>
<sequence length="110" mass="12611">MRLRQRDLKTYSVYRKVVVKEPDGTTYEDVDPVGHTVQANVQPAGGKALIEIYGERLAYMLTAYIELGNDIQETDGVCIYVAPDAIPDYRVVAIRRWNTHWVIDLEKVRT</sequence>
<comment type="caution">
    <text evidence="1">The sequence shown here is derived from an EMBL/GenBank/DDBJ whole genome shotgun (WGS) entry which is preliminary data.</text>
</comment>
<keyword evidence="2" id="KW-1185">Reference proteome</keyword>
<accession>A0A927MKV3</accession>
<organism evidence="1 2">
    <name type="scientific">Sporosarcina limicola</name>
    <dbReference type="NCBI Taxonomy" id="34101"/>
    <lineage>
        <taxon>Bacteria</taxon>
        <taxon>Bacillati</taxon>
        <taxon>Bacillota</taxon>
        <taxon>Bacilli</taxon>
        <taxon>Bacillales</taxon>
        <taxon>Caryophanaceae</taxon>
        <taxon>Sporosarcina</taxon>
    </lineage>
</organism>
<name>A0A927MKV3_9BACL</name>
<evidence type="ECO:0000313" key="2">
    <source>
        <dbReference type="Proteomes" id="UP000658225"/>
    </source>
</evidence>
<evidence type="ECO:0000313" key="1">
    <source>
        <dbReference type="EMBL" id="MBE1554802.1"/>
    </source>
</evidence>
<gene>
    <name evidence="1" type="ORF">H4683_001880</name>
</gene>
<dbReference type="AlphaFoldDB" id="A0A927MKV3"/>
<dbReference type="Proteomes" id="UP000658225">
    <property type="component" value="Unassembled WGS sequence"/>
</dbReference>
<protein>
    <submittedName>
        <fullName evidence="1">Uncharacterized protein (UPF0248 family)</fullName>
    </submittedName>
</protein>